<comment type="similarity">
    <text evidence="1">Belongs to the nematode receptor-like protein sre family.</text>
</comment>
<keyword evidence="2" id="KW-0812">Transmembrane</keyword>
<dbReference type="AlphaFoldDB" id="A0A914P962"/>
<reference evidence="4" key="1">
    <citation type="submission" date="2022-11" db="UniProtKB">
        <authorList>
            <consortium name="WormBaseParasite"/>
        </authorList>
    </citation>
    <scope>IDENTIFICATION</scope>
</reference>
<feature type="transmembrane region" description="Helical" evidence="2">
    <location>
        <begin position="124"/>
        <end position="145"/>
    </location>
</feature>
<dbReference type="InterPro" id="IPR052854">
    <property type="entry name" value="Serpentine_rcpt_epsilon"/>
</dbReference>
<dbReference type="GO" id="GO:0007606">
    <property type="term" value="P:sensory perception of chemical stimulus"/>
    <property type="evidence" value="ECO:0007669"/>
    <property type="project" value="InterPro"/>
</dbReference>
<name>A0A914P962_9BILA</name>
<organism evidence="3 4">
    <name type="scientific">Panagrolaimus davidi</name>
    <dbReference type="NCBI Taxonomy" id="227884"/>
    <lineage>
        <taxon>Eukaryota</taxon>
        <taxon>Metazoa</taxon>
        <taxon>Ecdysozoa</taxon>
        <taxon>Nematoda</taxon>
        <taxon>Chromadorea</taxon>
        <taxon>Rhabditida</taxon>
        <taxon>Tylenchina</taxon>
        <taxon>Panagrolaimomorpha</taxon>
        <taxon>Panagrolaimoidea</taxon>
        <taxon>Panagrolaimidae</taxon>
        <taxon>Panagrolaimus</taxon>
    </lineage>
</organism>
<keyword evidence="2" id="KW-1133">Transmembrane helix</keyword>
<dbReference type="Pfam" id="PF03125">
    <property type="entry name" value="Sre"/>
    <property type="match status" value="1"/>
</dbReference>
<keyword evidence="3" id="KW-1185">Reference proteome</keyword>
<dbReference type="PANTHER" id="PTHR47518:SF9">
    <property type="entry name" value="SERPENTINE RECEPTOR, CLASS T"/>
    <property type="match status" value="1"/>
</dbReference>
<keyword evidence="2" id="KW-0472">Membrane</keyword>
<feature type="transmembrane region" description="Helical" evidence="2">
    <location>
        <begin position="12"/>
        <end position="37"/>
    </location>
</feature>
<dbReference type="GO" id="GO:0016020">
    <property type="term" value="C:membrane"/>
    <property type="evidence" value="ECO:0007669"/>
    <property type="project" value="InterPro"/>
</dbReference>
<sequence length="268" mass="30837">MLCVRKKKPTLYLGIGCIPFVGLITLGSIYISIFYLITNREDHFTVTNIRAFIAAASQQIRTCYLFIAFERIIATVYLPTYTLAAPLPISCGLTVFSFAATIFYMVVSYYLVSVPTLAKYTQHILWFMFFMQFVTLIICVILFMLNKRMYKLLAYHISLQKRYQISENVKVLSFISPLVFSFTLISPIGVLINAIALSYFNTVTPICVLHIFYNLSFIFAFVPQIQIKKDNFKIYPTNVPIVTNAFGAPLPLVLPNDTYFQQLRQQWH</sequence>
<accession>A0A914P962</accession>
<evidence type="ECO:0000256" key="1">
    <source>
        <dbReference type="ARBA" id="ARBA00006803"/>
    </source>
</evidence>
<proteinExistence type="inferred from homology"/>
<protein>
    <submittedName>
        <fullName evidence="4">Uncharacterized protein</fullName>
    </submittedName>
</protein>
<feature type="transmembrane region" description="Helical" evidence="2">
    <location>
        <begin position="81"/>
        <end position="112"/>
    </location>
</feature>
<evidence type="ECO:0000256" key="2">
    <source>
        <dbReference type="SAM" id="Phobius"/>
    </source>
</evidence>
<feature type="transmembrane region" description="Helical" evidence="2">
    <location>
        <begin position="171"/>
        <end position="196"/>
    </location>
</feature>
<evidence type="ECO:0000313" key="3">
    <source>
        <dbReference type="Proteomes" id="UP000887578"/>
    </source>
</evidence>
<feature type="transmembrane region" description="Helical" evidence="2">
    <location>
        <begin position="202"/>
        <end position="222"/>
    </location>
</feature>
<dbReference type="Proteomes" id="UP000887578">
    <property type="component" value="Unplaced"/>
</dbReference>
<dbReference type="InterPro" id="IPR004151">
    <property type="entry name" value="7TM_GPCR_serpentine_rcpt_Sre"/>
</dbReference>
<dbReference type="WBParaSite" id="PDA_v2.g11783.t1">
    <property type="protein sequence ID" value="PDA_v2.g11783.t1"/>
    <property type="gene ID" value="PDA_v2.g11783"/>
</dbReference>
<evidence type="ECO:0000313" key="4">
    <source>
        <dbReference type="WBParaSite" id="PDA_v2.g11783.t1"/>
    </source>
</evidence>
<dbReference type="PANTHER" id="PTHR47518">
    <property type="entry name" value="SERPENTINE RECEPTOR CLASS EPSILON-13-RELATED"/>
    <property type="match status" value="1"/>
</dbReference>